<proteinExistence type="predicted"/>
<dbReference type="EMBL" id="BMAT01006561">
    <property type="protein sequence ID" value="GFS14969.1"/>
    <property type="molecule type" value="Genomic_DNA"/>
</dbReference>
<protein>
    <submittedName>
        <fullName evidence="2">Uncharacterized protein</fullName>
    </submittedName>
</protein>
<dbReference type="Proteomes" id="UP000762676">
    <property type="component" value="Unassembled WGS sequence"/>
</dbReference>
<feature type="region of interest" description="Disordered" evidence="1">
    <location>
        <begin position="61"/>
        <end position="80"/>
    </location>
</feature>
<comment type="caution">
    <text evidence="2">The sequence shown here is derived from an EMBL/GenBank/DDBJ whole genome shotgun (WGS) entry which is preliminary data.</text>
</comment>
<name>A0AAV4IWM7_9GAST</name>
<evidence type="ECO:0000313" key="3">
    <source>
        <dbReference type="Proteomes" id="UP000762676"/>
    </source>
</evidence>
<feature type="compositionally biased region" description="Polar residues" evidence="1">
    <location>
        <begin position="30"/>
        <end position="56"/>
    </location>
</feature>
<keyword evidence="3" id="KW-1185">Reference proteome</keyword>
<sequence length="80" mass="8400">MHGACSIMIIGYHTHAALGSTRDGYKPLVATQQRSPPTANRSSPSLASPPGLTTSKILELPNSQQNLPQPGQPTCCTTTL</sequence>
<organism evidence="2 3">
    <name type="scientific">Elysia marginata</name>
    <dbReference type="NCBI Taxonomy" id="1093978"/>
    <lineage>
        <taxon>Eukaryota</taxon>
        <taxon>Metazoa</taxon>
        <taxon>Spiralia</taxon>
        <taxon>Lophotrochozoa</taxon>
        <taxon>Mollusca</taxon>
        <taxon>Gastropoda</taxon>
        <taxon>Heterobranchia</taxon>
        <taxon>Euthyneura</taxon>
        <taxon>Panpulmonata</taxon>
        <taxon>Sacoglossa</taxon>
        <taxon>Placobranchoidea</taxon>
        <taxon>Plakobranchidae</taxon>
        <taxon>Elysia</taxon>
    </lineage>
</organism>
<reference evidence="2 3" key="1">
    <citation type="journal article" date="2021" name="Elife">
        <title>Chloroplast acquisition without the gene transfer in kleptoplastic sea slugs, Plakobranchus ocellatus.</title>
        <authorList>
            <person name="Maeda T."/>
            <person name="Takahashi S."/>
            <person name="Yoshida T."/>
            <person name="Shimamura S."/>
            <person name="Takaki Y."/>
            <person name="Nagai Y."/>
            <person name="Toyoda A."/>
            <person name="Suzuki Y."/>
            <person name="Arimoto A."/>
            <person name="Ishii H."/>
            <person name="Satoh N."/>
            <person name="Nishiyama T."/>
            <person name="Hasebe M."/>
            <person name="Maruyama T."/>
            <person name="Minagawa J."/>
            <person name="Obokata J."/>
            <person name="Shigenobu S."/>
        </authorList>
    </citation>
    <scope>NUCLEOTIDE SEQUENCE [LARGE SCALE GENOMIC DNA]</scope>
</reference>
<gene>
    <name evidence="2" type="ORF">ElyMa_003175100</name>
</gene>
<evidence type="ECO:0000313" key="2">
    <source>
        <dbReference type="EMBL" id="GFS14969.1"/>
    </source>
</evidence>
<accession>A0AAV4IWM7</accession>
<feature type="region of interest" description="Disordered" evidence="1">
    <location>
        <begin position="25"/>
        <end position="56"/>
    </location>
</feature>
<dbReference type="AlphaFoldDB" id="A0AAV4IWM7"/>
<evidence type="ECO:0000256" key="1">
    <source>
        <dbReference type="SAM" id="MobiDB-lite"/>
    </source>
</evidence>